<dbReference type="Pfam" id="PF01497">
    <property type="entry name" value="Peripla_BP_2"/>
    <property type="match status" value="1"/>
</dbReference>
<keyword evidence="11" id="KW-0564">Palmitate</keyword>
<keyword evidence="5" id="KW-1003">Cell membrane</keyword>
<organism evidence="17 18">
    <name type="scientific">Anaerostipes hadrus</name>
    <dbReference type="NCBI Taxonomy" id="649756"/>
    <lineage>
        <taxon>Bacteria</taxon>
        <taxon>Bacillati</taxon>
        <taxon>Bacillota</taxon>
        <taxon>Clostridia</taxon>
        <taxon>Lachnospirales</taxon>
        <taxon>Lachnospiraceae</taxon>
        <taxon>Anaerostipes</taxon>
    </lineage>
</organism>
<evidence type="ECO:0000256" key="1">
    <source>
        <dbReference type="ARBA" id="ARBA00001970"/>
    </source>
</evidence>
<comment type="cofactor">
    <cofactor evidence="1">
        <name>heme b</name>
        <dbReference type="ChEBI" id="CHEBI:60344"/>
    </cofactor>
</comment>
<evidence type="ECO:0000256" key="14">
    <source>
        <dbReference type="ARBA" id="ARBA00031463"/>
    </source>
</evidence>
<evidence type="ECO:0000256" key="12">
    <source>
        <dbReference type="ARBA" id="ARBA00023288"/>
    </source>
</evidence>
<keyword evidence="7" id="KW-0479">Metal-binding</keyword>
<name>A0A173RDX1_ANAHA</name>
<reference evidence="17 18" key="1">
    <citation type="submission" date="2015-09" db="EMBL/GenBank/DDBJ databases">
        <authorList>
            <consortium name="Pathogen Informatics"/>
        </authorList>
    </citation>
    <scope>NUCLEOTIDE SEQUENCE [LARGE SCALE GENOMIC DNA]</scope>
    <source>
        <strain evidence="17 18">2789STDY5834959</strain>
    </source>
</reference>
<evidence type="ECO:0000256" key="10">
    <source>
        <dbReference type="ARBA" id="ARBA00023136"/>
    </source>
</evidence>
<dbReference type="GO" id="GO:0071281">
    <property type="term" value="P:cellular response to iron ion"/>
    <property type="evidence" value="ECO:0007669"/>
    <property type="project" value="TreeGrafter"/>
</dbReference>
<evidence type="ECO:0000259" key="16">
    <source>
        <dbReference type="PROSITE" id="PS50983"/>
    </source>
</evidence>
<evidence type="ECO:0000313" key="17">
    <source>
        <dbReference type="EMBL" id="CUM75987.1"/>
    </source>
</evidence>
<comment type="similarity">
    <text evidence="2">Belongs to the bacterial solute-binding protein 8 family.</text>
</comment>
<dbReference type="EMBL" id="CYXY01000002">
    <property type="protein sequence ID" value="CUM75987.1"/>
    <property type="molecule type" value="Genomic_DNA"/>
</dbReference>
<protein>
    <recommendedName>
        <fullName evidence="3">High-affinity heme uptake system protein IsdE</fullName>
    </recommendedName>
    <alternativeName>
        <fullName evidence="14">Iron-regulated surface determinant protein E</fullName>
    </alternativeName>
    <alternativeName>
        <fullName evidence="13">Staphylococcal iron-regulated protein F</fullName>
    </alternativeName>
</protein>
<evidence type="ECO:0000256" key="4">
    <source>
        <dbReference type="ARBA" id="ARBA00022448"/>
    </source>
</evidence>
<dbReference type="InterPro" id="IPR019957">
    <property type="entry name" value="ABC_transptr_haem-bd_IsdE"/>
</dbReference>
<evidence type="ECO:0000256" key="9">
    <source>
        <dbReference type="ARBA" id="ARBA00023004"/>
    </source>
</evidence>
<evidence type="ECO:0000256" key="15">
    <source>
        <dbReference type="SAM" id="SignalP"/>
    </source>
</evidence>
<dbReference type="AlphaFoldDB" id="A0A173RDX1"/>
<feature type="domain" description="Fe/B12 periplasmic-binding" evidence="16">
    <location>
        <begin position="80"/>
        <end position="337"/>
    </location>
</feature>
<evidence type="ECO:0000256" key="5">
    <source>
        <dbReference type="ARBA" id="ARBA00022475"/>
    </source>
</evidence>
<keyword evidence="9" id="KW-0408">Iron</keyword>
<gene>
    <name evidence="17" type="primary">isdE</name>
    <name evidence="17" type="ORF">ERS852571_00442</name>
</gene>
<keyword evidence="4" id="KW-0813">Transport</keyword>
<accession>A0A173RDX1</accession>
<evidence type="ECO:0000256" key="7">
    <source>
        <dbReference type="ARBA" id="ARBA00022723"/>
    </source>
</evidence>
<dbReference type="GO" id="GO:0046872">
    <property type="term" value="F:metal ion binding"/>
    <property type="evidence" value="ECO:0007669"/>
    <property type="project" value="UniProtKB-KW"/>
</dbReference>
<dbReference type="PANTHER" id="PTHR30535:SF36">
    <property type="entry name" value="HIGH-AFFINITY HEME UPTAKE SYSTEM PROTEIN ISDE"/>
    <property type="match status" value="1"/>
</dbReference>
<dbReference type="PROSITE" id="PS50983">
    <property type="entry name" value="FE_B12_PBP"/>
    <property type="match status" value="1"/>
</dbReference>
<proteinExistence type="inferred from homology"/>
<dbReference type="PROSITE" id="PS51257">
    <property type="entry name" value="PROKAR_LIPOPROTEIN"/>
    <property type="match status" value="1"/>
</dbReference>
<dbReference type="GO" id="GO:0020037">
    <property type="term" value="F:heme binding"/>
    <property type="evidence" value="ECO:0007669"/>
    <property type="project" value="InterPro"/>
</dbReference>
<sequence>MMRFTTMKTKLRKYPSIFLILLLAISSCFLTGCVNQHPKDSKKSSQGESVETMLEITDPKEKQAVLNAKAKVKALSGNPRIVATSPAVADICDKLDLDLVGVPKSSVSKIPSRYKKVKKVGLAMSPDMEIVSSLNPDWILAPSSLETDLKPKFEELKNTEYAFLNLRSVQGMYRSAQELGEIFGKQQEAEKMTKEFTTFYKSYTKRNKNKKHPKVLVLMGLPGSYVIATENSYIGSLVKLAGGENVYQNTDQEFLTVNTEDMKKKEPDIIVRAAHALPDQVTKMFNEDFETNDIWKHFDAVKNKRVYDLTYEYFGMSANFKYKKALSELEKDFYQNTKGTQEVKE</sequence>
<dbReference type="PANTHER" id="PTHR30535">
    <property type="entry name" value="VITAMIN B12-BINDING PROTEIN"/>
    <property type="match status" value="1"/>
</dbReference>
<feature type="signal peptide" evidence="15">
    <location>
        <begin position="1"/>
        <end position="30"/>
    </location>
</feature>
<keyword evidence="6" id="KW-0349">Heme</keyword>
<dbReference type="InterPro" id="IPR050902">
    <property type="entry name" value="ABC_Transporter_SBP"/>
</dbReference>
<dbReference type="NCBIfam" id="TIGR03659">
    <property type="entry name" value="IsdE"/>
    <property type="match status" value="1"/>
</dbReference>
<evidence type="ECO:0000256" key="3">
    <source>
        <dbReference type="ARBA" id="ARBA00015862"/>
    </source>
</evidence>
<keyword evidence="12" id="KW-0449">Lipoprotein</keyword>
<dbReference type="InterPro" id="IPR002491">
    <property type="entry name" value="ABC_transptr_periplasmic_BD"/>
</dbReference>
<dbReference type="Proteomes" id="UP000095553">
    <property type="component" value="Unassembled WGS sequence"/>
</dbReference>
<dbReference type="GO" id="GO:0016020">
    <property type="term" value="C:membrane"/>
    <property type="evidence" value="ECO:0007669"/>
    <property type="project" value="InterPro"/>
</dbReference>
<evidence type="ECO:0000256" key="2">
    <source>
        <dbReference type="ARBA" id="ARBA00008814"/>
    </source>
</evidence>
<evidence type="ECO:0000313" key="18">
    <source>
        <dbReference type="Proteomes" id="UP000095553"/>
    </source>
</evidence>
<evidence type="ECO:0000256" key="11">
    <source>
        <dbReference type="ARBA" id="ARBA00023139"/>
    </source>
</evidence>
<dbReference type="Gene3D" id="3.40.50.1980">
    <property type="entry name" value="Nitrogenase molybdenum iron protein domain"/>
    <property type="match status" value="2"/>
</dbReference>
<keyword evidence="8 15" id="KW-0732">Signal</keyword>
<keyword evidence="10" id="KW-0472">Membrane</keyword>
<dbReference type="GO" id="GO:0015886">
    <property type="term" value="P:heme transport"/>
    <property type="evidence" value="ECO:0007669"/>
    <property type="project" value="InterPro"/>
</dbReference>
<feature type="chain" id="PRO_5038596652" description="High-affinity heme uptake system protein IsdE" evidence="15">
    <location>
        <begin position="31"/>
        <end position="345"/>
    </location>
</feature>
<evidence type="ECO:0000256" key="13">
    <source>
        <dbReference type="ARBA" id="ARBA00031148"/>
    </source>
</evidence>
<dbReference type="SUPFAM" id="SSF53807">
    <property type="entry name" value="Helical backbone' metal receptor"/>
    <property type="match status" value="1"/>
</dbReference>
<evidence type="ECO:0000256" key="8">
    <source>
        <dbReference type="ARBA" id="ARBA00022729"/>
    </source>
</evidence>
<evidence type="ECO:0000256" key="6">
    <source>
        <dbReference type="ARBA" id="ARBA00022617"/>
    </source>
</evidence>